<name>A0A2W7MZZ1_9RHOB</name>
<dbReference type="OrthoDB" id="7798885at2"/>
<keyword evidence="2" id="KW-1185">Reference proteome</keyword>
<reference evidence="1 2" key="1">
    <citation type="submission" date="2018-06" db="EMBL/GenBank/DDBJ databases">
        <title>Genomic Encyclopedia of Archaeal and Bacterial Type Strains, Phase II (KMG-II): from individual species to whole genera.</title>
        <authorList>
            <person name="Goeker M."/>
        </authorList>
    </citation>
    <scope>NUCLEOTIDE SEQUENCE [LARGE SCALE GENOMIC DNA]</scope>
    <source>
        <strain evidence="1 2">DSM 22009</strain>
    </source>
</reference>
<protein>
    <submittedName>
        <fullName evidence="1">Parallel beta helix pectate lyase-like protein</fullName>
    </submittedName>
</protein>
<dbReference type="Proteomes" id="UP000248916">
    <property type="component" value="Unassembled WGS sequence"/>
</dbReference>
<gene>
    <name evidence="1" type="ORF">LX81_04297</name>
</gene>
<dbReference type="GO" id="GO:0016829">
    <property type="term" value="F:lyase activity"/>
    <property type="evidence" value="ECO:0007669"/>
    <property type="project" value="UniProtKB-KW"/>
</dbReference>
<proteinExistence type="predicted"/>
<dbReference type="Gene3D" id="2.160.20.10">
    <property type="entry name" value="Single-stranded right-handed beta-helix, Pectin lyase-like"/>
    <property type="match status" value="1"/>
</dbReference>
<dbReference type="AlphaFoldDB" id="A0A2W7MZZ1"/>
<organism evidence="1 2">
    <name type="scientific">Palleronia aestuarii</name>
    <dbReference type="NCBI Taxonomy" id="568105"/>
    <lineage>
        <taxon>Bacteria</taxon>
        <taxon>Pseudomonadati</taxon>
        <taxon>Pseudomonadota</taxon>
        <taxon>Alphaproteobacteria</taxon>
        <taxon>Rhodobacterales</taxon>
        <taxon>Roseobacteraceae</taxon>
        <taxon>Palleronia</taxon>
    </lineage>
</organism>
<keyword evidence="1" id="KW-0456">Lyase</keyword>
<dbReference type="EMBL" id="QKZL01000052">
    <property type="protein sequence ID" value="PZX10154.1"/>
    <property type="molecule type" value="Genomic_DNA"/>
</dbReference>
<dbReference type="SUPFAM" id="SSF51126">
    <property type="entry name" value="Pectin lyase-like"/>
    <property type="match status" value="1"/>
</dbReference>
<dbReference type="RefSeq" id="WP_111539229.1">
    <property type="nucleotide sequence ID" value="NZ_QKZL01000052.1"/>
</dbReference>
<dbReference type="InterPro" id="IPR011050">
    <property type="entry name" value="Pectin_lyase_fold/virulence"/>
</dbReference>
<evidence type="ECO:0000313" key="2">
    <source>
        <dbReference type="Proteomes" id="UP000248916"/>
    </source>
</evidence>
<comment type="caution">
    <text evidence="1">The sequence shown here is derived from an EMBL/GenBank/DDBJ whole genome shotgun (WGS) entry which is preliminary data.</text>
</comment>
<accession>A0A2W7MZZ1</accession>
<evidence type="ECO:0000313" key="1">
    <source>
        <dbReference type="EMBL" id="PZX10154.1"/>
    </source>
</evidence>
<sequence>MAGTIRESGKTLLVEGNWGYDQFRIGSRSETLVDCSKSTFVQQNDSTKSGGSNYYPVLLDKWKNDFELRGGTINGTISLTDDWSLVYGYQDSSKGGNSAGVFGKDITGHMTISNWTIKQTFDGIRVNVPGATKEDPTHFFTIRRCHIDKARDDAVECDQGQAGLIEDCLFEDVFSGISIGDDNTPSSARTRIVELRGVLLKMAVYSYRGQPTQGPPFKVTRNSPSLLIRDSVIAVAATTDLDLNRLQTAFDNLKSGSSNNYFLNLTDDPLPRDYPTIPSAFRYLQGKAARDHWSTVRNAWLKGGSVSSIPNVAEDTMPGRQPGIHYVLDINPDSGAIRIKTDEAYTATVTVGAKNGLARATSEVTLTIA</sequence>
<dbReference type="InterPro" id="IPR012334">
    <property type="entry name" value="Pectin_lyas_fold"/>
</dbReference>